<sequence>MIVRLLKQPQFLIGFLFIVSFILLSFIYPSVMDVQKESKFLYDENEVIVGIAPFSPKDMPPFGTDMNGKHLLYLVLEGAKYTILITLVIAFLRIFFALFFSLFHRKSKSTFFDDIVQATLYIPTAILAYMFMVPLFVKDATEPMGMMTLIVVQCLILVGIGVPPLVSTFSEEIRSILAKDYIVSTFSLGSKKPYVYYKHVLPELSSKLLLLFAQQAIQTLILLAHLGVLAVLIGGSKTVMMGDIFNLTPSTISLSGEWAGIIGQSYQKLLTAPWIILVPLSFFAFTIFSINLMIQGIQNSLESNKS</sequence>
<feature type="transmembrane region" description="Helical" evidence="6">
    <location>
        <begin position="115"/>
        <end position="137"/>
    </location>
</feature>
<proteinExistence type="predicted"/>
<evidence type="ECO:0000256" key="3">
    <source>
        <dbReference type="ARBA" id="ARBA00022692"/>
    </source>
</evidence>
<evidence type="ECO:0000256" key="2">
    <source>
        <dbReference type="ARBA" id="ARBA00022448"/>
    </source>
</evidence>
<reference evidence="8 9" key="1">
    <citation type="submission" date="2021-01" db="EMBL/GenBank/DDBJ databases">
        <title>Genome Sequencing of Type Strains.</title>
        <authorList>
            <person name="Lemaire J.F."/>
            <person name="Inderbitzin P."/>
            <person name="Collins S.B."/>
            <person name="Wespe N."/>
            <person name="Knight-Connoni V."/>
        </authorList>
    </citation>
    <scope>NUCLEOTIDE SEQUENCE [LARGE SCALE GENOMIC DNA]</scope>
    <source>
        <strain evidence="8 9">DSM 23009</strain>
    </source>
</reference>
<keyword evidence="5 6" id="KW-0472">Membrane</keyword>
<feature type="transmembrane region" description="Helical" evidence="6">
    <location>
        <begin position="12"/>
        <end position="31"/>
    </location>
</feature>
<feature type="domain" description="ABC transmembrane type-1" evidence="7">
    <location>
        <begin position="79"/>
        <end position="288"/>
    </location>
</feature>
<keyword evidence="2" id="KW-0813">Transport</keyword>
<gene>
    <name evidence="8" type="ORF">JYA63_02315</name>
</gene>
<evidence type="ECO:0000313" key="9">
    <source>
        <dbReference type="Proteomes" id="UP001296923"/>
    </source>
</evidence>
<comment type="subcellular location">
    <subcellularLocation>
        <location evidence="1">Membrane</location>
        <topology evidence="1">Multi-pass membrane protein</topology>
    </subcellularLocation>
</comment>
<dbReference type="EMBL" id="JAFHKR010000036">
    <property type="protein sequence ID" value="MBN3553092.1"/>
    <property type="molecule type" value="Genomic_DNA"/>
</dbReference>
<evidence type="ECO:0000256" key="1">
    <source>
        <dbReference type="ARBA" id="ARBA00004141"/>
    </source>
</evidence>
<feature type="transmembrane region" description="Helical" evidence="6">
    <location>
        <begin position="143"/>
        <end position="166"/>
    </location>
</feature>
<evidence type="ECO:0000256" key="6">
    <source>
        <dbReference type="SAM" id="Phobius"/>
    </source>
</evidence>
<feature type="transmembrane region" description="Helical" evidence="6">
    <location>
        <begin position="81"/>
        <end position="103"/>
    </location>
</feature>
<accession>A0ABS2ZP26</accession>
<dbReference type="InterPro" id="IPR035906">
    <property type="entry name" value="MetI-like_sf"/>
</dbReference>
<dbReference type="PANTHER" id="PTHR43839">
    <property type="entry name" value="OPPC IN A BINDING PROTEIN-DEPENDENT TRANSPORT SYSTEM"/>
    <property type="match status" value="1"/>
</dbReference>
<comment type="caution">
    <text evidence="8">The sequence shown here is derived from an EMBL/GenBank/DDBJ whole genome shotgun (WGS) entry which is preliminary data.</text>
</comment>
<keyword evidence="3 6" id="KW-0812">Transmembrane</keyword>
<evidence type="ECO:0000313" key="8">
    <source>
        <dbReference type="EMBL" id="MBN3553092.1"/>
    </source>
</evidence>
<feature type="transmembrane region" description="Helical" evidence="6">
    <location>
        <begin position="208"/>
        <end position="233"/>
    </location>
</feature>
<evidence type="ECO:0000256" key="4">
    <source>
        <dbReference type="ARBA" id="ARBA00022989"/>
    </source>
</evidence>
<dbReference type="InterPro" id="IPR000515">
    <property type="entry name" value="MetI-like"/>
</dbReference>
<dbReference type="Proteomes" id="UP001296923">
    <property type="component" value="Unassembled WGS sequence"/>
</dbReference>
<keyword evidence="4 6" id="KW-1133">Transmembrane helix</keyword>
<keyword evidence="9" id="KW-1185">Reference proteome</keyword>
<dbReference type="PROSITE" id="PS50928">
    <property type="entry name" value="ABC_TM1"/>
    <property type="match status" value="1"/>
</dbReference>
<dbReference type="RefSeq" id="WP_205724338.1">
    <property type="nucleotide sequence ID" value="NZ_JAFHKR010000036.1"/>
</dbReference>
<dbReference type="SUPFAM" id="SSF161098">
    <property type="entry name" value="MetI-like"/>
    <property type="match status" value="1"/>
</dbReference>
<organism evidence="8 9">
    <name type="scientific">Fictibacillus nanhaiensis</name>
    <dbReference type="NCBI Taxonomy" id="742169"/>
    <lineage>
        <taxon>Bacteria</taxon>
        <taxon>Bacillati</taxon>
        <taxon>Bacillota</taxon>
        <taxon>Bacilli</taxon>
        <taxon>Bacillales</taxon>
        <taxon>Fictibacillaceae</taxon>
        <taxon>Fictibacillus</taxon>
    </lineage>
</organism>
<protein>
    <recommendedName>
        <fullName evidence="7">ABC transmembrane type-1 domain-containing protein</fullName>
    </recommendedName>
</protein>
<feature type="transmembrane region" description="Helical" evidence="6">
    <location>
        <begin position="274"/>
        <end position="294"/>
    </location>
</feature>
<name>A0ABS2ZP26_9BACL</name>
<evidence type="ECO:0000259" key="7">
    <source>
        <dbReference type="PROSITE" id="PS50928"/>
    </source>
</evidence>
<evidence type="ECO:0000256" key="5">
    <source>
        <dbReference type="ARBA" id="ARBA00023136"/>
    </source>
</evidence>
<dbReference type="PANTHER" id="PTHR43839:SF3">
    <property type="entry name" value="OLIGOPEPTIDE ABC TRANSPORTER, PERMEASE PROTEIN"/>
    <property type="match status" value="1"/>
</dbReference>